<dbReference type="AlphaFoldDB" id="A0A328VK19"/>
<keyword evidence="2" id="KW-1185">Reference proteome</keyword>
<name>A0A328VK19_9CHLR</name>
<dbReference type="RefSeq" id="WP_112432524.1">
    <property type="nucleotide sequence ID" value="NZ_MCIF01000002.1"/>
</dbReference>
<accession>A0A328VK19</accession>
<evidence type="ECO:0000313" key="2">
    <source>
        <dbReference type="Proteomes" id="UP000248706"/>
    </source>
</evidence>
<sequence length="94" mass="10459">MSPAEEKIHHVLEANAWRLRTEGPDVVRWLTGGSEPDAYVLLEREPAVDRLTARCASCRQVLQSLTLVDGHLVAEELLAVRRRFAGHTCARADA</sequence>
<protein>
    <submittedName>
        <fullName evidence="1">Uncharacterized protein</fullName>
    </submittedName>
</protein>
<dbReference type="Proteomes" id="UP000248706">
    <property type="component" value="Unassembled WGS sequence"/>
</dbReference>
<dbReference type="EMBL" id="MCIF01000002">
    <property type="protein sequence ID" value="RAQ97807.1"/>
    <property type="molecule type" value="Genomic_DNA"/>
</dbReference>
<comment type="caution">
    <text evidence="1">The sequence shown here is derived from an EMBL/GenBank/DDBJ whole genome shotgun (WGS) entry which is preliminary data.</text>
</comment>
<reference evidence="1 2" key="1">
    <citation type="submission" date="2016-08" db="EMBL/GenBank/DDBJ databases">
        <title>Analysis of Carbohydrate Active Enzymes in Thermogemmatispora T81 Reveals Carbohydrate Degradation Ability.</title>
        <authorList>
            <person name="Tomazini A."/>
            <person name="Lal S."/>
            <person name="Stott M."/>
            <person name="Henrissat B."/>
            <person name="Polikarpov I."/>
            <person name="Sparling R."/>
            <person name="Levin D.B."/>
        </authorList>
    </citation>
    <scope>NUCLEOTIDE SEQUENCE [LARGE SCALE GENOMIC DNA]</scope>
    <source>
        <strain evidence="1 2">T81</strain>
    </source>
</reference>
<proteinExistence type="predicted"/>
<organism evidence="1 2">
    <name type="scientific">Thermogemmatispora tikiterensis</name>
    <dbReference type="NCBI Taxonomy" id="1825093"/>
    <lineage>
        <taxon>Bacteria</taxon>
        <taxon>Bacillati</taxon>
        <taxon>Chloroflexota</taxon>
        <taxon>Ktedonobacteria</taxon>
        <taxon>Thermogemmatisporales</taxon>
        <taxon>Thermogemmatisporaceae</taxon>
        <taxon>Thermogemmatispora</taxon>
    </lineage>
</organism>
<gene>
    <name evidence="1" type="ORF">A4R35_19865</name>
</gene>
<evidence type="ECO:0000313" key="1">
    <source>
        <dbReference type="EMBL" id="RAQ97807.1"/>
    </source>
</evidence>
<dbReference type="OrthoDB" id="3192540at2"/>